<evidence type="ECO:0000259" key="1">
    <source>
        <dbReference type="Pfam" id="PF01966"/>
    </source>
</evidence>
<comment type="caution">
    <text evidence="2">The sequence shown here is derived from an EMBL/GenBank/DDBJ whole genome shotgun (WGS) entry which is preliminary data.</text>
</comment>
<reference evidence="3 5" key="2">
    <citation type="submission" date="2023-07" db="EMBL/GenBank/DDBJ databases">
        <title>Sequencing the genomes of 1000 actinobacteria strains.</title>
        <authorList>
            <person name="Klenk H.-P."/>
        </authorList>
    </citation>
    <scope>NUCLEOTIDE SEQUENCE [LARGE SCALE GENOMIC DNA]</scope>
    <source>
        <strain evidence="3 5">DSM 44724</strain>
    </source>
</reference>
<protein>
    <submittedName>
        <fullName evidence="2">HD domain-containing protein</fullName>
    </submittedName>
</protein>
<accession>A0A9X3PMR9</accession>
<keyword evidence="5" id="KW-1185">Reference proteome</keyword>
<dbReference type="InterPro" id="IPR006674">
    <property type="entry name" value="HD_domain"/>
</dbReference>
<proteinExistence type="predicted"/>
<reference evidence="2" key="1">
    <citation type="submission" date="2022-12" db="EMBL/GenBank/DDBJ databases">
        <title>Gycomyces niveus sp.nov., a novel actinomycete isolated from soil in Shouguang.</title>
        <authorList>
            <person name="Yang X."/>
        </authorList>
    </citation>
    <scope>NUCLEOTIDE SEQUENCE</scope>
    <source>
        <strain evidence="2">DSM 44724</strain>
    </source>
</reference>
<dbReference type="SUPFAM" id="SSF109604">
    <property type="entry name" value="HD-domain/PDEase-like"/>
    <property type="match status" value="1"/>
</dbReference>
<feature type="domain" description="HD" evidence="1">
    <location>
        <begin position="24"/>
        <end position="103"/>
    </location>
</feature>
<evidence type="ECO:0000313" key="2">
    <source>
        <dbReference type="EMBL" id="MDA1387672.1"/>
    </source>
</evidence>
<evidence type="ECO:0000313" key="4">
    <source>
        <dbReference type="Proteomes" id="UP001145799"/>
    </source>
</evidence>
<sequence>MQKGLVDEARSLAERELSGPLPRRWRHVTAVAAKASRFAPLLPAERGRRALVAAAVLHDVGYAPSVAETGFHPLDGARWLRSLEFDGRVAAFVAHHTNAVVEAELRGLSADLLAEFEREDSPVTDLLWFCDLTTGPDGQDFTVDERIKEIRERYEPSSVVREFIDRSAGTFHEVAKRVEAQFPSAQPM</sequence>
<dbReference type="Gene3D" id="1.10.3210.10">
    <property type="entry name" value="Hypothetical protein af1432"/>
    <property type="match status" value="1"/>
</dbReference>
<dbReference type="EMBL" id="JAPZVQ010000018">
    <property type="protein sequence ID" value="MDA1387672.1"/>
    <property type="molecule type" value="Genomic_DNA"/>
</dbReference>
<dbReference type="EMBL" id="JAVDYD010000001">
    <property type="protein sequence ID" value="MDR7337989.1"/>
    <property type="molecule type" value="Genomic_DNA"/>
</dbReference>
<dbReference type="Pfam" id="PF01966">
    <property type="entry name" value="HD"/>
    <property type="match status" value="1"/>
</dbReference>
<name>A0A9X3PMR9_9ACTN</name>
<dbReference type="Proteomes" id="UP001145799">
    <property type="component" value="Unassembled WGS sequence"/>
</dbReference>
<dbReference type="RefSeq" id="WP_270124175.1">
    <property type="nucleotide sequence ID" value="NZ_BAAAOM010000007.1"/>
</dbReference>
<evidence type="ECO:0000313" key="3">
    <source>
        <dbReference type="EMBL" id="MDR7337989.1"/>
    </source>
</evidence>
<dbReference type="Proteomes" id="UP001183604">
    <property type="component" value="Unassembled WGS sequence"/>
</dbReference>
<organism evidence="2 4">
    <name type="scientific">Glycomyces lechevalierae</name>
    <dbReference type="NCBI Taxonomy" id="256034"/>
    <lineage>
        <taxon>Bacteria</taxon>
        <taxon>Bacillati</taxon>
        <taxon>Actinomycetota</taxon>
        <taxon>Actinomycetes</taxon>
        <taxon>Glycomycetales</taxon>
        <taxon>Glycomycetaceae</taxon>
        <taxon>Glycomyces</taxon>
    </lineage>
</organism>
<evidence type="ECO:0000313" key="5">
    <source>
        <dbReference type="Proteomes" id="UP001183604"/>
    </source>
</evidence>
<gene>
    <name evidence="3" type="ORF">J2S69_001708</name>
    <name evidence="2" type="ORF">O2L01_21955</name>
</gene>
<dbReference type="AlphaFoldDB" id="A0A9X3PMR9"/>